<dbReference type="Gene3D" id="3.40.50.2000">
    <property type="entry name" value="Glycogen Phosphorylase B"/>
    <property type="match status" value="2"/>
</dbReference>
<reference evidence="4 5" key="1">
    <citation type="submission" date="2024-11" db="EMBL/GenBank/DDBJ databases">
        <authorList>
            <person name="Lucas J.A."/>
        </authorList>
    </citation>
    <scope>NUCLEOTIDE SEQUENCE [LARGE SCALE GENOMIC DNA]</scope>
    <source>
        <strain evidence="4 5">Z 5.4</strain>
    </source>
</reference>
<sequence length="393" mass="44404">MVDKESTKRVLQIVSSMDRGGAETLLMNIYRNMDREKVQFDFITHSTKKGDFDDEIISLGGKVFQIHSLGELGPIRYLKELIKIMSANKYLAIHSHTDYQGGFPTLAAKICGIKQRICHSHSNNWPQGNSYKAKLMLKFLKTLIKMTATNYCSCSIDAAEFLFSRKMVDQGKVDILKNGIDISQFLNEKNCRNSVIQEFNLPKEAKLIGHVGRFSESKNHQFILKVFKNVIETDPSFIALFVGDGPLKGQIEKEAEKLGLLKHIRFLGVRADIPRLMKAFDVFIFPSLFEGFGIVTIEAQSAGTPCVVSDAIPKTTDMGLDLLSFISLEEDIAFWAQELKNAILIKKPDYDIINNTIIKNGYSIQDNIPKWLSLYLKENKNINVKSVDLPIRS</sequence>
<feature type="domain" description="Glycosyltransferase subfamily 4-like N-terminal" evidence="3">
    <location>
        <begin position="20"/>
        <end position="183"/>
    </location>
</feature>
<dbReference type="PANTHER" id="PTHR45947">
    <property type="entry name" value="SULFOQUINOVOSYL TRANSFERASE SQD2"/>
    <property type="match status" value="1"/>
</dbReference>
<dbReference type="Proteomes" id="UP001623041">
    <property type="component" value="Unassembled WGS sequence"/>
</dbReference>
<evidence type="ECO:0000259" key="2">
    <source>
        <dbReference type="Pfam" id="PF00534"/>
    </source>
</evidence>
<evidence type="ECO:0000313" key="4">
    <source>
        <dbReference type="EMBL" id="MFK9089956.1"/>
    </source>
</evidence>
<dbReference type="Pfam" id="PF00534">
    <property type="entry name" value="Glycos_transf_1"/>
    <property type="match status" value="1"/>
</dbReference>
<dbReference type="RefSeq" id="WP_406578678.1">
    <property type="nucleotide sequence ID" value="NZ_JBJHQH010000001.1"/>
</dbReference>
<dbReference type="SUPFAM" id="SSF53756">
    <property type="entry name" value="UDP-Glycosyltransferase/glycogen phosphorylase"/>
    <property type="match status" value="1"/>
</dbReference>
<comment type="similarity">
    <text evidence="1">Belongs to the glycosyltransferase group 1 family. Glycosyltransferase 4 subfamily.</text>
</comment>
<evidence type="ECO:0000313" key="5">
    <source>
        <dbReference type="Proteomes" id="UP001623041"/>
    </source>
</evidence>
<dbReference type="InterPro" id="IPR028098">
    <property type="entry name" value="Glyco_trans_4-like_N"/>
</dbReference>
<dbReference type="CDD" id="cd03812">
    <property type="entry name" value="GT4_CapH-like"/>
    <property type="match status" value="1"/>
</dbReference>
<keyword evidence="5" id="KW-1185">Reference proteome</keyword>
<accession>A0ABW8R943</accession>
<evidence type="ECO:0000256" key="1">
    <source>
        <dbReference type="ARBA" id="ARBA00009481"/>
    </source>
</evidence>
<feature type="domain" description="Glycosyl transferase family 1" evidence="2">
    <location>
        <begin position="196"/>
        <end position="313"/>
    </location>
</feature>
<organism evidence="4 5">
    <name type="scientific">Bacillus salipaludis</name>
    <dbReference type="NCBI Taxonomy" id="2547811"/>
    <lineage>
        <taxon>Bacteria</taxon>
        <taxon>Bacillati</taxon>
        <taxon>Bacillota</taxon>
        <taxon>Bacilli</taxon>
        <taxon>Bacillales</taxon>
        <taxon>Bacillaceae</taxon>
        <taxon>Bacillus</taxon>
    </lineage>
</organism>
<comment type="caution">
    <text evidence="4">The sequence shown here is derived from an EMBL/GenBank/DDBJ whole genome shotgun (WGS) entry which is preliminary data.</text>
</comment>
<gene>
    <name evidence="4" type="ORF">ACJEBI_00480</name>
</gene>
<dbReference type="InterPro" id="IPR050194">
    <property type="entry name" value="Glycosyltransferase_grp1"/>
</dbReference>
<dbReference type="PANTHER" id="PTHR45947:SF3">
    <property type="entry name" value="SULFOQUINOVOSYL TRANSFERASE SQD2"/>
    <property type="match status" value="1"/>
</dbReference>
<dbReference type="EMBL" id="JBJHQH010000001">
    <property type="protein sequence ID" value="MFK9089956.1"/>
    <property type="molecule type" value="Genomic_DNA"/>
</dbReference>
<name>A0ABW8R943_9BACI</name>
<protein>
    <submittedName>
        <fullName evidence="4">Glycosyltransferase family 1 protein</fullName>
    </submittedName>
</protein>
<dbReference type="InterPro" id="IPR001296">
    <property type="entry name" value="Glyco_trans_1"/>
</dbReference>
<proteinExistence type="inferred from homology"/>
<evidence type="ECO:0000259" key="3">
    <source>
        <dbReference type="Pfam" id="PF13439"/>
    </source>
</evidence>
<dbReference type="Pfam" id="PF13439">
    <property type="entry name" value="Glyco_transf_4"/>
    <property type="match status" value="1"/>
</dbReference>